<dbReference type="OrthoDB" id="6614157at2759"/>
<proteinExistence type="predicted"/>
<accession>A0A4C1VRQ1</accession>
<comment type="caution">
    <text evidence="2">The sequence shown here is derived from an EMBL/GenBank/DDBJ whole genome shotgun (WGS) entry which is preliminary data.</text>
</comment>
<gene>
    <name evidence="2" type="primary">pol</name>
    <name evidence="2" type="ORF">EVAR_88920_1</name>
</gene>
<name>A0A4C1VRQ1_EUMVA</name>
<dbReference type="EMBL" id="BGZK01000389">
    <property type="protein sequence ID" value="GBP40859.1"/>
    <property type="molecule type" value="Genomic_DNA"/>
</dbReference>
<dbReference type="Pfam" id="PF00078">
    <property type="entry name" value="RVT_1"/>
    <property type="match status" value="1"/>
</dbReference>
<dbReference type="InterPro" id="IPR000477">
    <property type="entry name" value="RT_dom"/>
</dbReference>
<dbReference type="Proteomes" id="UP000299102">
    <property type="component" value="Unassembled WGS sequence"/>
</dbReference>
<sequence>MSSESCVQLLKEKLSEFNISLDNDIVGISTDGASVMKKVGCLIEPLQQLCYAHGVQLNMTDVIYKKNVESKAGEKFKDSELNTNRSAEEEVLDDNPDNYHGILLPRTICFKIIFSKSLAKQFSWFLTARDVLLLHKLIQEELEETLQVSKSPFPRVSTSLDKLESFIKKGMDLLECGGTRGRFSQFAYNCLVTLLPTSVELKRAFSAAGPDILDIALMKRVALKLSCIQPLQWLNSDHRPVLMRCPYQPHQDSSPKYPTCENKSHAHALQRKVKARMREVRNENWSDLMSEISLSYQAYWGLVKALKTEGAVPTPALRKPDKFIAFDDREKARCLADSIGHQCSENPPYDLEHVRRVEEEVRHRVSLPPKDDLDPITHDETRQYVLVNETCRSWSTAVRSTLHGSTLSPLLYSAYVNDIPRLSKGVQIALFADDTALYLRSNNIGNILSRLQRSIDELTQWLRLWRIDVTLEKSASIYFNYSTHKVQFPVPYDTPHLKVLSKSIPWQHNYKYLGITIDKHLHFTDHITRVRKLALFYLSRLYGMIGRKSKMSLRNKRTTYTMCIRPVMTYASPVIAHAGPDRLYDLQIVQHKFCRIAADAPWYVKISVLHRDLELPTISKYMKDASERFFDVASSHPNPLLATSSTSLLQKTTECPIRPA</sequence>
<feature type="domain" description="Reverse transcriptase" evidence="1">
    <location>
        <begin position="386"/>
        <end position="517"/>
    </location>
</feature>
<keyword evidence="2" id="KW-0695">RNA-directed DNA polymerase</keyword>
<evidence type="ECO:0000313" key="2">
    <source>
        <dbReference type="EMBL" id="GBP40859.1"/>
    </source>
</evidence>
<evidence type="ECO:0000259" key="1">
    <source>
        <dbReference type="Pfam" id="PF00078"/>
    </source>
</evidence>
<evidence type="ECO:0000313" key="3">
    <source>
        <dbReference type="Proteomes" id="UP000299102"/>
    </source>
</evidence>
<dbReference type="PANTHER" id="PTHR33332">
    <property type="entry name" value="REVERSE TRANSCRIPTASE DOMAIN-CONTAINING PROTEIN"/>
    <property type="match status" value="1"/>
</dbReference>
<dbReference type="GO" id="GO:0003964">
    <property type="term" value="F:RNA-directed DNA polymerase activity"/>
    <property type="evidence" value="ECO:0007669"/>
    <property type="project" value="UniProtKB-KW"/>
</dbReference>
<organism evidence="2 3">
    <name type="scientific">Eumeta variegata</name>
    <name type="common">Bagworm moth</name>
    <name type="synonym">Eumeta japonica</name>
    <dbReference type="NCBI Taxonomy" id="151549"/>
    <lineage>
        <taxon>Eukaryota</taxon>
        <taxon>Metazoa</taxon>
        <taxon>Ecdysozoa</taxon>
        <taxon>Arthropoda</taxon>
        <taxon>Hexapoda</taxon>
        <taxon>Insecta</taxon>
        <taxon>Pterygota</taxon>
        <taxon>Neoptera</taxon>
        <taxon>Endopterygota</taxon>
        <taxon>Lepidoptera</taxon>
        <taxon>Glossata</taxon>
        <taxon>Ditrysia</taxon>
        <taxon>Tineoidea</taxon>
        <taxon>Psychidae</taxon>
        <taxon>Oiketicinae</taxon>
        <taxon>Eumeta</taxon>
    </lineage>
</organism>
<keyword evidence="3" id="KW-1185">Reference proteome</keyword>
<dbReference type="AlphaFoldDB" id="A0A4C1VRQ1"/>
<protein>
    <submittedName>
        <fullName evidence="2">RNA-directed DNA polymerase from mobile element jockey</fullName>
    </submittedName>
</protein>
<keyword evidence="2" id="KW-0548">Nucleotidyltransferase</keyword>
<reference evidence="2 3" key="1">
    <citation type="journal article" date="2019" name="Commun. Biol.">
        <title>The bagworm genome reveals a unique fibroin gene that provides high tensile strength.</title>
        <authorList>
            <person name="Kono N."/>
            <person name="Nakamura H."/>
            <person name="Ohtoshi R."/>
            <person name="Tomita M."/>
            <person name="Numata K."/>
            <person name="Arakawa K."/>
        </authorList>
    </citation>
    <scope>NUCLEOTIDE SEQUENCE [LARGE SCALE GENOMIC DNA]</scope>
</reference>
<keyword evidence="2" id="KW-0808">Transferase</keyword>